<evidence type="ECO:0000256" key="1">
    <source>
        <dbReference type="SAM" id="MobiDB-lite"/>
    </source>
</evidence>
<evidence type="ECO:0008006" key="4">
    <source>
        <dbReference type="Google" id="ProtNLM"/>
    </source>
</evidence>
<dbReference type="EMBL" id="CADCST010000071">
    <property type="protein sequence ID" value="CAA9196867.1"/>
    <property type="molecule type" value="Genomic_DNA"/>
</dbReference>
<evidence type="ECO:0000313" key="3">
    <source>
        <dbReference type="Proteomes" id="UP000474567"/>
    </source>
</evidence>
<name>A0ABN7EIG6_9FLAO</name>
<organism evidence="2 3">
    <name type="scientific">Flavobacterium collinsii</name>
    <dbReference type="NCBI Taxonomy" id="1114861"/>
    <lineage>
        <taxon>Bacteria</taxon>
        <taxon>Pseudomonadati</taxon>
        <taxon>Bacteroidota</taxon>
        <taxon>Flavobacteriia</taxon>
        <taxon>Flavobacteriales</taxon>
        <taxon>Flavobacteriaceae</taxon>
        <taxon>Flavobacterium</taxon>
    </lineage>
</organism>
<keyword evidence="3" id="KW-1185">Reference proteome</keyword>
<dbReference type="RefSeq" id="WP_173965290.1">
    <property type="nucleotide sequence ID" value="NZ_CADCST010000071.1"/>
</dbReference>
<protein>
    <recommendedName>
        <fullName evidence="4">Bacteriocin-type signal sequence</fullName>
    </recommendedName>
</protein>
<feature type="region of interest" description="Disordered" evidence="1">
    <location>
        <begin position="1"/>
        <end position="53"/>
    </location>
</feature>
<reference evidence="2 3" key="1">
    <citation type="submission" date="2020-02" db="EMBL/GenBank/DDBJ databases">
        <authorList>
            <person name="Criscuolo A."/>
        </authorList>
    </citation>
    <scope>NUCLEOTIDE SEQUENCE [LARGE SCALE GENOMIC DNA]</scope>
    <source>
        <strain evidence="2">CECT7796</strain>
    </source>
</reference>
<dbReference type="Proteomes" id="UP000474567">
    <property type="component" value="Unassembled WGS sequence"/>
</dbReference>
<gene>
    <name evidence="2" type="ORF">FLACOL7796_01355</name>
</gene>
<feature type="compositionally biased region" description="Basic and acidic residues" evidence="1">
    <location>
        <begin position="1"/>
        <end position="28"/>
    </location>
</feature>
<accession>A0ABN7EIG6</accession>
<evidence type="ECO:0000313" key="2">
    <source>
        <dbReference type="EMBL" id="CAA9196867.1"/>
    </source>
</evidence>
<sequence>METKKLNIEDFKSNTLSKKEQKTVHGGDEPNIPEDIITGIAGDTIRGNGKGSN</sequence>
<proteinExistence type="predicted"/>
<comment type="caution">
    <text evidence="2">The sequence shown here is derived from an EMBL/GenBank/DDBJ whole genome shotgun (WGS) entry which is preliminary data.</text>
</comment>